<feature type="compositionally biased region" description="Basic and acidic residues" evidence="1">
    <location>
        <begin position="362"/>
        <end position="378"/>
    </location>
</feature>
<keyword evidence="5" id="KW-1185">Reference proteome</keyword>
<protein>
    <recommendedName>
        <fullName evidence="3">Calcium-activated chloride channel N-terminal domain-containing protein</fullName>
    </recommendedName>
</protein>
<feature type="compositionally biased region" description="Low complexity" evidence="1">
    <location>
        <begin position="391"/>
        <end position="402"/>
    </location>
</feature>
<gene>
    <name evidence="4" type="ORF">C7M84_023406</name>
</gene>
<keyword evidence="2" id="KW-0472">Membrane</keyword>
<evidence type="ECO:0000313" key="5">
    <source>
        <dbReference type="Proteomes" id="UP000283509"/>
    </source>
</evidence>
<dbReference type="EMBL" id="QCYY01000688">
    <property type="protein sequence ID" value="ROT83401.1"/>
    <property type="molecule type" value="Genomic_DNA"/>
</dbReference>
<feature type="region of interest" description="Disordered" evidence="1">
    <location>
        <begin position="1368"/>
        <end position="1387"/>
    </location>
</feature>
<dbReference type="SUPFAM" id="SSF49265">
    <property type="entry name" value="Fibronectin type III"/>
    <property type="match status" value="1"/>
</dbReference>
<reference evidence="4 5" key="1">
    <citation type="submission" date="2018-04" db="EMBL/GenBank/DDBJ databases">
        <authorList>
            <person name="Zhang X."/>
            <person name="Yuan J."/>
            <person name="Li F."/>
            <person name="Xiang J."/>
        </authorList>
    </citation>
    <scope>NUCLEOTIDE SEQUENCE [LARGE SCALE GENOMIC DNA]</scope>
    <source>
        <tissue evidence="4">Muscle</tissue>
    </source>
</reference>
<evidence type="ECO:0000313" key="4">
    <source>
        <dbReference type="EMBL" id="ROT83401.1"/>
    </source>
</evidence>
<feature type="compositionally biased region" description="Basic and acidic residues" evidence="1">
    <location>
        <begin position="417"/>
        <end position="429"/>
    </location>
</feature>
<feature type="domain" description="Calcium-activated chloride channel N-terminal" evidence="3">
    <location>
        <begin position="194"/>
        <end position="351"/>
    </location>
</feature>
<dbReference type="Gene3D" id="2.60.40.10">
    <property type="entry name" value="Immunoglobulins"/>
    <property type="match status" value="1"/>
</dbReference>
<comment type="caution">
    <text evidence="4">The sequence shown here is derived from an EMBL/GenBank/DDBJ whole genome shotgun (WGS) entry which is preliminary data.</text>
</comment>
<feature type="region of interest" description="Disordered" evidence="1">
    <location>
        <begin position="351"/>
        <end position="460"/>
    </location>
</feature>
<dbReference type="InterPro" id="IPR013642">
    <property type="entry name" value="CLCA_N"/>
</dbReference>
<organism evidence="4 5">
    <name type="scientific">Penaeus vannamei</name>
    <name type="common">Whiteleg shrimp</name>
    <name type="synonym">Litopenaeus vannamei</name>
    <dbReference type="NCBI Taxonomy" id="6689"/>
    <lineage>
        <taxon>Eukaryota</taxon>
        <taxon>Metazoa</taxon>
        <taxon>Ecdysozoa</taxon>
        <taxon>Arthropoda</taxon>
        <taxon>Crustacea</taxon>
        <taxon>Multicrustacea</taxon>
        <taxon>Malacostraca</taxon>
        <taxon>Eumalacostraca</taxon>
        <taxon>Eucarida</taxon>
        <taxon>Decapoda</taxon>
        <taxon>Dendrobranchiata</taxon>
        <taxon>Penaeoidea</taxon>
        <taxon>Penaeidae</taxon>
        <taxon>Penaeus</taxon>
    </lineage>
</organism>
<evidence type="ECO:0000259" key="3">
    <source>
        <dbReference type="Pfam" id="PF08434"/>
    </source>
</evidence>
<dbReference type="Proteomes" id="UP000283509">
    <property type="component" value="Unassembled WGS sequence"/>
</dbReference>
<proteinExistence type="predicted"/>
<name>A0A423U3W7_PENVA</name>
<dbReference type="OrthoDB" id="687730at2759"/>
<sequence>MSPGARQNPFIREINSAPLAYARPQSQSTPVVNSALAGSTSRRLVPRREEGATGRGTGTRWHSLVCCGSHGGVFILWSASLDSFSRLLWRATNGRVHLGDVGVVVPPTLSRACSVTPGARATWQRWATADLRLAPSKATDALCRRAWERDSVRGDRGLASVQPWRRRLVAIMSCAVSSGWSWGASGSVGVGVAQPEGCGRPGHHITLDPDVVLELAEAEVDTLGRSLVGAWARYRWGVFEERGYEGDPKFPAAHMMDDVPKPTSCTNEPTEGQWISRKGSGPCSEDDLEGCVWVPDLKSQVNTSILYHADLPQMRGFCDSETHDYDSPTPHNLLCGAKSVWEIMRQHPDFAVKATPSPPAKVEAEEQATRRPEGEEGRGGTIRKGKTESVTPATPSSTTAGGVTREDPTTTESLFLDDVRRRFEEKAASKSEAQVTPEAGNQTQKRSKREETNSNPGVNLRPSLVTAHIATSSSPAPPHNASASEDPLPVQDYLISSHEVNFSENSGRSHHPNHEPVRDKSRKRLPGRQQWSPPSPELVLLAPAPRAVVLALDLSQDAVAQVNMDELRGGILRWLWGLGSNIKVGVLAAYNNASYPLSLGPLLHAPTTTSQLEDELALLPSLDEVEDGVYGGEYCLDCVLREASKMLEDGGVEEGAGVLLLVACAPQVSEDVLASLRQSSLAVQTLALCPSADPKFDQLAGSGGSWVLPDTPTPAYPGEAGRGREQRAAAVLAAATQAAMAVPGDPTLVRVGGLITSVEERMVESAGPYVTMSGRLRLAPAREPHLVIITTQHQAKIVELTNPQKEEIDLIRDTNQRFWAIVGKEGGEFTYTIKFLRSSIAFPFSVTADVYVRKQEDIGVVVKLYTNVDDHKPMQPDSRPLVAWAEVTLDGRPVVGARVVLKITHLNEDGPSDTLELLDNGNAEPDVRAHDGVYTRYVTYLPVEGRYALMATATDHQGAASVLAPRRRDGRVVPVSAGQFSVGSAAVSVTVSRVTTTDITPPSRITDLTVTSVHDTTVNLTWAAPGGDLDQGSAWRYELKMYTERSALSEERFNTSTIAVYCITHDLRAPTQTPATYGTPQHCLTELPFTNLRWYFAIRAIDSANNTGRISNVVSAFVPDPPTTPPPTPTASEVPSSAQTVIMSTISSSGSSDNQTAGNATHPAHASSAGYDWRVWLAIGVGVCGILLAAGIILACICCCKRNPEGGEKDPDRPIYKIYVNNAYIQEEDGEIKVVSNGKLVDDKEPSQVQEWVNSLSKFGSTDVYGAENGEAPAATTEAPLVECRPRASMKYASPPSDDPAGEDFKYRDLSETTSNSTTDGGASASSTATTELPPPPPPLMDTTTTLTPLGVPGPTVISIHAGSTLHNGYSSDEEGGFRPRTVPGPGPRRYLPNHFSSFRYLPPPPEYRSGGAGGNSGPLDYPTCHTISRATATLPHGTVRSVKKRRHISFV</sequence>
<feature type="compositionally biased region" description="Low complexity" evidence="1">
    <location>
        <begin position="1313"/>
        <end position="1332"/>
    </location>
</feature>
<keyword evidence="2" id="KW-0812">Transmembrane</keyword>
<dbReference type="Pfam" id="PF08434">
    <property type="entry name" value="CLCA"/>
    <property type="match status" value="1"/>
</dbReference>
<dbReference type="InterPro" id="IPR036116">
    <property type="entry name" value="FN3_sf"/>
</dbReference>
<feature type="transmembrane region" description="Helical" evidence="2">
    <location>
        <begin position="1175"/>
        <end position="1200"/>
    </location>
</feature>
<evidence type="ECO:0000256" key="2">
    <source>
        <dbReference type="SAM" id="Phobius"/>
    </source>
</evidence>
<accession>A0A423U3W7</accession>
<evidence type="ECO:0000256" key="1">
    <source>
        <dbReference type="SAM" id="MobiDB-lite"/>
    </source>
</evidence>
<feature type="region of interest" description="Disordered" evidence="1">
    <location>
        <begin position="503"/>
        <end position="537"/>
    </location>
</feature>
<feature type="region of interest" description="Disordered" evidence="1">
    <location>
        <begin position="1311"/>
        <end position="1344"/>
    </location>
</feature>
<reference evidence="4 5" key="2">
    <citation type="submission" date="2019-01" db="EMBL/GenBank/DDBJ databases">
        <title>The decoding of complex shrimp genome reveals the adaptation for benthos swimmer, frequently molting mechanism and breeding impact on genome.</title>
        <authorList>
            <person name="Sun Y."/>
            <person name="Gao Y."/>
            <person name="Yu Y."/>
        </authorList>
    </citation>
    <scope>NUCLEOTIDE SEQUENCE [LARGE SCALE GENOMIC DNA]</scope>
    <source>
        <tissue evidence="4">Muscle</tissue>
    </source>
</reference>
<dbReference type="InterPro" id="IPR013783">
    <property type="entry name" value="Ig-like_fold"/>
</dbReference>
<feature type="compositionally biased region" description="Polar residues" evidence="1">
    <location>
        <begin position="431"/>
        <end position="444"/>
    </location>
</feature>
<feature type="region of interest" description="Disordered" evidence="1">
    <location>
        <begin position="35"/>
        <end position="56"/>
    </location>
</feature>
<keyword evidence="2" id="KW-1133">Transmembrane helix</keyword>